<evidence type="ECO:0000256" key="1">
    <source>
        <dbReference type="SAM" id="Phobius"/>
    </source>
</evidence>
<keyword evidence="1" id="KW-1133">Transmembrane helix</keyword>
<gene>
    <name evidence="2" type="ORF">EWF95_09835</name>
</gene>
<organism evidence="2 3">
    <name type="scientific">Halonotius roseus</name>
    <dbReference type="NCBI Taxonomy" id="2511997"/>
    <lineage>
        <taxon>Archaea</taxon>
        <taxon>Methanobacteriati</taxon>
        <taxon>Methanobacteriota</taxon>
        <taxon>Stenosarchaea group</taxon>
        <taxon>Halobacteria</taxon>
        <taxon>Halobacteriales</taxon>
        <taxon>Haloferacaceae</taxon>
        <taxon>Halonotius</taxon>
    </lineage>
</organism>
<dbReference type="Proteomes" id="UP000315385">
    <property type="component" value="Unassembled WGS sequence"/>
</dbReference>
<dbReference type="RefSeq" id="WP_142443878.1">
    <property type="nucleotide sequence ID" value="NZ_SESI01000002.1"/>
</dbReference>
<name>A0A544QPA9_9EURY</name>
<keyword evidence="1" id="KW-0812">Transmembrane</keyword>
<evidence type="ECO:0000313" key="3">
    <source>
        <dbReference type="Proteomes" id="UP000315385"/>
    </source>
</evidence>
<keyword evidence="1" id="KW-0472">Membrane</keyword>
<sequence length="226" mass="24098">MIAAAAIPLQATIDPLWFVVAAVVLFLALAALGPRVSLSLRETRSPTTDEQESLDALLAAVDIDPTAIHISETADPSSIKISLHGLPGRRQLLLTEGFFDSLDDATATALLTAEAQRGRLLYLEYRAFAAAVVIGVATAMFGGLIAFSNGLFVIAAAALVLFWIGRQLQFRADRAAADRVGADALADAFEAVADHRGVEPEGATWQTYFEVQPPLGQRIDRLRAGE</sequence>
<dbReference type="AlphaFoldDB" id="A0A544QPA9"/>
<proteinExistence type="predicted"/>
<feature type="transmembrane region" description="Helical" evidence="1">
    <location>
        <begin position="123"/>
        <end position="141"/>
    </location>
</feature>
<comment type="caution">
    <text evidence="2">The sequence shown here is derived from an EMBL/GenBank/DDBJ whole genome shotgun (WGS) entry which is preliminary data.</text>
</comment>
<evidence type="ECO:0000313" key="2">
    <source>
        <dbReference type="EMBL" id="TQQ80767.1"/>
    </source>
</evidence>
<protein>
    <submittedName>
        <fullName evidence="2">Peptidase</fullName>
    </submittedName>
</protein>
<dbReference type="OrthoDB" id="271602at2157"/>
<feature type="transmembrane region" description="Helical" evidence="1">
    <location>
        <begin position="16"/>
        <end position="34"/>
    </location>
</feature>
<feature type="transmembrane region" description="Helical" evidence="1">
    <location>
        <begin position="147"/>
        <end position="164"/>
    </location>
</feature>
<keyword evidence="3" id="KW-1185">Reference proteome</keyword>
<accession>A0A544QPA9</accession>
<reference evidence="2 3" key="1">
    <citation type="submission" date="2019-02" db="EMBL/GenBank/DDBJ databases">
        <title>Halonotius sp. a new haloqrchaeon isolated from saline water.</title>
        <authorList>
            <person name="Duran-Viseras A."/>
            <person name="Sanchez-Porro C."/>
            <person name="Ventosa A."/>
        </authorList>
    </citation>
    <scope>NUCLEOTIDE SEQUENCE [LARGE SCALE GENOMIC DNA]</scope>
    <source>
        <strain evidence="2 3">F9-27</strain>
    </source>
</reference>
<dbReference type="EMBL" id="SESI01000002">
    <property type="protein sequence ID" value="TQQ80767.1"/>
    <property type="molecule type" value="Genomic_DNA"/>
</dbReference>